<feature type="non-terminal residue" evidence="6">
    <location>
        <position position="1"/>
    </location>
</feature>
<dbReference type="Proteomes" id="UP001558652">
    <property type="component" value="Unassembled WGS sequence"/>
</dbReference>
<dbReference type="InterPro" id="IPR051857">
    <property type="entry name" value="Asn_synthetase_domain"/>
</dbReference>
<dbReference type="Gene3D" id="3.40.50.620">
    <property type="entry name" value="HUPs"/>
    <property type="match status" value="1"/>
</dbReference>
<feature type="region of interest" description="Disordered" evidence="4">
    <location>
        <begin position="299"/>
        <end position="322"/>
    </location>
</feature>
<evidence type="ECO:0000256" key="2">
    <source>
        <dbReference type="ARBA" id="ARBA00022888"/>
    </source>
</evidence>
<keyword evidence="2" id="KW-0061">Asparagine biosynthesis</keyword>
<dbReference type="SUPFAM" id="SSF52402">
    <property type="entry name" value="Adenine nucleotide alpha hydrolases-like"/>
    <property type="match status" value="1"/>
</dbReference>
<dbReference type="CDD" id="cd01991">
    <property type="entry name" value="Asn_synthase_B_C"/>
    <property type="match status" value="1"/>
</dbReference>
<comment type="caution">
    <text evidence="6">The sequence shown here is derived from an EMBL/GenBank/DDBJ whole genome shotgun (WGS) entry which is preliminary data.</text>
</comment>
<sequence>LLSNSNIHQKVSNLEHLLSVSVRLRVLSLPPVCRDCRLPIRLKCCQHVRLAVLFSGGLDSTILALLAHRSLPHNEPIDLYNVAFESPRTSNFRVPDRITAESSLSELKSLAPDRLWNLVEINVTQEELCRLRSEQIKHLIYPLDSVLDDSLGCALWFAARGEGTLNGEFYRSPARIVLLGMGADELFGGYSRHRRTLKAKGWTELGRELETELWSISRRNLGRDNRIVADHGRQPRAPFLDEGVVKFALGLPPWEKCCPTPEMAPGLGDKLLLRLVARHVGLEGAATLPKRALQFGSRIANPKEKGHQKSQRLKQNCDNEQI</sequence>
<keyword evidence="3" id="KW-0315">Glutamine amidotransferase</keyword>
<dbReference type="InterPro" id="IPR014729">
    <property type="entry name" value="Rossmann-like_a/b/a_fold"/>
</dbReference>
<keyword evidence="7" id="KW-1185">Reference proteome</keyword>
<dbReference type="InterPro" id="IPR001962">
    <property type="entry name" value="Asn_synthase"/>
</dbReference>
<feature type="domain" description="Asparagine synthetase" evidence="5">
    <location>
        <begin position="46"/>
        <end position="198"/>
    </location>
</feature>
<reference evidence="6 7" key="1">
    <citation type="submission" date="2024-07" db="EMBL/GenBank/DDBJ databases">
        <title>Chromosome-level genome assembly of the water stick insect Ranatra chinensis (Heteroptera: Nepidae).</title>
        <authorList>
            <person name="Liu X."/>
        </authorList>
    </citation>
    <scope>NUCLEOTIDE SEQUENCE [LARGE SCALE GENOMIC DNA]</scope>
    <source>
        <strain evidence="6">Cailab_2021Rc</strain>
        <tissue evidence="6">Muscle</tissue>
    </source>
</reference>
<proteinExistence type="predicted"/>
<evidence type="ECO:0000259" key="5">
    <source>
        <dbReference type="Pfam" id="PF00733"/>
    </source>
</evidence>
<dbReference type="PANTHER" id="PTHR45937">
    <property type="entry name" value="ASPARAGINE SYNTHETASE DOMAIN-CONTAINING PROTEIN 1"/>
    <property type="match status" value="1"/>
</dbReference>
<gene>
    <name evidence="6" type="ORF">AAG570_004550</name>
</gene>
<keyword evidence="1" id="KW-0028">Amino-acid biosynthesis</keyword>
<dbReference type="AlphaFoldDB" id="A0ABD0YFV4"/>
<protein>
    <recommendedName>
        <fullName evidence="5">Asparagine synthetase domain-containing protein</fullName>
    </recommendedName>
</protein>
<accession>A0ABD0YFV4</accession>
<dbReference type="Pfam" id="PF00733">
    <property type="entry name" value="Asn_synthase"/>
    <property type="match status" value="2"/>
</dbReference>
<organism evidence="6 7">
    <name type="scientific">Ranatra chinensis</name>
    <dbReference type="NCBI Taxonomy" id="642074"/>
    <lineage>
        <taxon>Eukaryota</taxon>
        <taxon>Metazoa</taxon>
        <taxon>Ecdysozoa</taxon>
        <taxon>Arthropoda</taxon>
        <taxon>Hexapoda</taxon>
        <taxon>Insecta</taxon>
        <taxon>Pterygota</taxon>
        <taxon>Neoptera</taxon>
        <taxon>Paraneoptera</taxon>
        <taxon>Hemiptera</taxon>
        <taxon>Heteroptera</taxon>
        <taxon>Panheteroptera</taxon>
        <taxon>Nepomorpha</taxon>
        <taxon>Nepidae</taxon>
        <taxon>Ranatrinae</taxon>
        <taxon>Ranatra</taxon>
    </lineage>
</organism>
<dbReference type="EMBL" id="JBFDAA010000016">
    <property type="protein sequence ID" value="KAL1117223.1"/>
    <property type="molecule type" value="Genomic_DNA"/>
</dbReference>
<evidence type="ECO:0000256" key="3">
    <source>
        <dbReference type="ARBA" id="ARBA00022962"/>
    </source>
</evidence>
<dbReference type="GO" id="GO:0006529">
    <property type="term" value="P:asparagine biosynthetic process"/>
    <property type="evidence" value="ECO:0007669"/>
    <property type="project" value="UniProtKB-KW"/>
</dbReference>
<evidence type="ECO:0000313" key="6">
    <source>
        <dbReference type="EMBL" id="KAL1117223.1"/>
    </source>
</evidence>
<evidence type="ECO:0000313" key="7">
    <source>
        <dbReference type="Proteomes" id="UP001558652"/>
    </source>
</evidence>
<name>A0ABD0YFV4_9HEMI</name>
<dbReference type="PANTHER" id="PTHR45937:SF1">
    <property type="entry name" value="ASPARAGINE SYNTHETASE DOMAIN-CONTAINING PROTEIN 1"/>
    <property type="match status" value="1"/>
</dbReference>
<evidence type="ECO:0000256" key="1">
    <source>
        <dbReference type="ARBA" id="ARBA00022605"/>
    </source>
</evidence>
<feature type="domain" description="Asparagine synthetase" evidence="5">
    <location>
        <begin position="199"/>
        <end position="280"/>
    </location>
</feature>
<feature type="compositionally biased region" description="Polar residues" evidence="4">
    <location>
        <begin position="313"/>
        <end position="322"/>
    </location>
</feature>
<evidence type="ECO:0000256" key="4">
    <source>
        <dbReference type="SAM" id="MobiDB-lite"/>
    </source>
</evidence>